<dbReference type="Proteomes" id="UP000501570">
    <property type="component" value="Chromosome"/>
</dbReference>
<evidence type="ECO:0000259" key="3">
    <source>
        <dbReference type="Pfam" id="PF18962"/>
    </source>
</evidence>
<proteinExistence type="predicted"/>
<name>A0ABX6KLU1_CHRGL</name>
<reference evidence="4 5" key="1">
    <citation type="submission" date="2019-09" db="EMBL/GenBank/DDBJ databases">
        <title>FDA dAtabase for Regulatory Grade micrObial Sequences (FDA-ARGOS): Supporting development and validation of Infectious Disease Dx tests.</title>
        <authorList>
            <person name="Sciortino C."/>
            <person name="Tallon L."/>
            <person name="Sadzewicz L."/>
            <person name="Vavikolanu K."/>
            <person name="Mehta A."/>
            <person name="Aluvathingal J."/>
            <person name="Nadendla S."/>
            <person name="Nandy P."/>
            <person name="Geyer C."/>
            <person name="Yan Y."/>
            <person name="Sichtig H."/>
        </authorList>
    </citation>
    <scope>NUCLEOTIDE SEQUENCE [LARGE SCALE GENOMIC DNA]</scope>
    <source>
        <strain evidence="4 5">FDAARGOS_636</strain>
    </source>
</reference>
<sequence>MKKLYFTLLIFIMAKMGAQPVISAAHAVQPGSLIYYAVDFTQLGSLTPGPSGANVSWDFSQYTSAITTTQTRYDCPAGNTNCSDFDQANKIIASIASGGAENYAYFKYANNELLTLGTKSINNGVTTYYTYTDPSLELKFPVTYLQTFTDSWAGHSTPASVTETGAHTVTVDAYGTLKTALGTFPNTLRVKVEKNITSNTVGAPTAHVTFVGYTWISSDYAGALLTIGFSETSIVGLPTIYGRALSYGKNTLTLGTVDIADDRSKVDIYPNPSSHYVNIKNGDKVVKIEMNDAEGRKIAAFKKADKIDISAFSSGIYFLTITFKDGKTETRKIIRK</sequence>
<dbReference type="RefSeq" id="WP_168237383.1">
    <property type="nucleotide sequence ID" value="NZ_CP050995.1"/>
</dbReference>
<accession>A0ABX6KLU1</accession>
<feature type="chain" id="PRO_5046326617" evidence="2">
    <location>
        <begin position="19"/>
        <end position="336"/>
    </location>
</feature>
<evidence type="ECO:0000313" key="5">
    <source>
        <dbReference type="Proteomes" id="UP000501570"/>
    </source>
</evidence>
<feature type="signal peptide" evidence="2">
    <location>
        <begin position="1"/>
        <end position="18"/>
    </location>
</feature>
<dbReference type="NCBIfam" id="TIGR04183">
    <property type="entry name" value="Por_Secre_tail"/>
    <property type="match status" value="1"/>
</dbReference>
<feature type="domain" description="Secretion system C-terminal sorting" evidence="3">
    <location>
        <begin position="268"/>
        <end position="334"/>
    </location>
</feature>
<evidence type="ECO:0000313" key="4">
    <source>
        <dbReference type="EMBL" id="QIY89397.1"/>
    </source>
</evidence>
<dbReference type="InterPro" id="IPR026444">
    <property type="entry name" value="Secre_tail"/>
</dbReference>
<dbReference type="EMBL" id="CP050995">
    <property type="protein sequence ID" value="QIY89397.1"/>
    <property type="molecule type" value="Genomic_DNA"/>
</dbReference>
<evidence type="ECO:0000256" key="2">
    <source>
        <dbReference type="SAM" id="SignalP"/>
    </source>
</evidence>
<dbReference type="Pfam" id="PF18962">
    <property type="entry name" value="Por_Secre_tail"/>
    <property type="match status" value="1"/>
</dbReference>
<keyword evidence="1 2" id="KW-0732">Signal</keyword>
<organism evidence="4 5">
    <name type="scientific">Chryseobacterium gallinarum</name>
    <dbReference type="NCBI Taxonomy" id="1324352"/>
    <lineage>
        <taxon>Bacteria</taxon>
        <taxon>Pseudomonadati</taxon>
        <taxon>Bacteroidota</taxon>
        <taxon>Flavobacteriia</taxon>
        <taxon>Flavobacteriales</taxon>
        <taxon>Weeksellaceae</taxon>
        <taxon>Chryseobacterium group</taxon>
        <taxon>Chryseobacterium</taxon>
    </lineage>
</organism>
<protein>
    <submittedName>
        <fullName evidence="4">T9SS type A sorting domain-containing protein</fullName>
    </submittedName>
</protein>
<evidence type="ECO:0000256" key="1">
    <source>
        <dbReference type="ARBA" id="ARBA00022729"/>
    </source>
</evidence>
<keyword evidence="5" id="KW-1185">Reference proteome</keyword>
<gene>
    <name evidence="4" type="ORF">FOB44_01470</name>
</gene>